<keyword evidence="1" id="KW-0812">Transmembrane</keyword>
<dbReference type="RefSeq" id="WP_117742326.1">
    <property type="nucleotide sequence ID" value="NZ_QRUB01000006.1"/>
</dbReference>
<feature type="transmembrane region" description="Helical" evidence="1">
    <location>
        <begin position="39"/>
        <end position="63"/>
    </location>
</feature>
<name>A0A3E4UL91_BACSE</name>
<evidence type="ECO:0000313" key="2">
    <source>
        <dbReference type="EMBL" id="RGM10762.1"/>
    </source>
</evidence>
<feature type="transmembrane region" description="Helical" evidence="1">
    <location>
        <begin position="176"/>
        <end position="199"/>
    </location>
</feature>
<comment type="caution">
    <text evidence="2">The sequence shown here is derived from an EMBL/GenBank/DDBJ whole genome shotgun (WGS) entry which is preliminary data.</text>
</comment>
<dbReference type="Proteomes" id="UP000284161">
    <property type="component" value="Unassembled WGS sequence"/>
</dbReference>
<dbReference type="EMBL" id="QSSV01000021">
    <property type="protein sequence ID" value="RGM10762.1"/>
    <property type="molecule type" value="Genomic_DNA"/>
</dbReference>
<evidence type="ECO:0000313" key="4">
    <source>
        <dbReference type="Proteomes" id="UP000261223"/>
    </source>
</evidence>
<accession>A0A3E4UL91</accession>
<dbReference type="Proteomes" id="UP000261223">
    <property type="component" value="Unassembled WGS sequence"/>
</dbReference>
<dbReference type="AlphaFoldDB" id="A0A3E4UL91"/>
<evidence type="ECO:0000313" key="3">
    <source>
        <dbReference type="EMBL" id="RGR28030.1"/>
    </source>
</evidence>
<feature type="transmembrane region" description="Helical" evidence="1">
    <location>
        <begin position="127"/>
        <end position="156"/>
    </location>
</feature>
<feature type="transmembrane region" description="Helical" evidence="1">
    <location>
        <begin position="12"/>
        <end position="33"/>
    </location>
</feature>
<reference evidence="4 5" key="1">
    <citation type="submission" date="2018-08" db="EMBL/GenBank/DDBJ databases">
        <title>A genome reference for cultivated species of the human gut microbiota.</title>
        <authorList>
            <person name="Zou Y."/>
            <person name="Xue W."/>
            <person name="Luo G."/>
        </authorList>
    </citation>
    <scope>NUCLEOTIDE SEQUENCE [LARGE SCALE GENOMIC DNA]</scope>
    <source>
        <strain evidence="3 5">AF25-6</strain>
        <strain evidence="2 4">TF03-6</strain>
    </source>
</reference>
<organism evidence="2 4">
    <name type="scientific">Bacteroides stercoris</name>
    <dbReference type="NCBI Taxonomy" id="46506"/>
    <lineage>
        <taxon>Bacteria</taxon>
        <taxon>Pseudomonadati</taxon>
        <taxon>Bacteroidota</taxon>
        <taxon>Bacteroidia</taxon>
        <taxon>Bacteroidales</taxon>
        <taxon>Bacteroidaceae</taxon>
        <taxon>Bacteroides</taxon>
    </lineage>
</organism>
<sequence length="226" mass="25831">MNIIERIDRPCEYVEVAQTALIACQYLYLWLFAGPDDAYKVYSLAILMAFEFVMVHSGLFMAAMPLKASIRLFIPLYGLFAFAFGHSMREGDYTIIILYLATVLNRMRFAFFNVSKSVKQRVVRQSMIALAVYFVLTVSVVCAESVIPSFGLGAAFSESASYTREVRAGGLFVEKPYVPICLGFLYYSVLSFFNFKTVWRERAFIKRRCTGGYTEEVTNKRQQKNK</sequence>
<dbReference type="EMBL" id="QRUB01000006">
    <property type="protein sequence ID" value="RGR28030.1"/>
    <property type="molecule type" value="Genomic_DNA"/>
</dbReference>
<protein>
    <submittedName>
        <fullName evidence="2">Uncharacterized protein</fullName>
    </submittedName>
</protein>
<evidence type="ECO:0000256" key="1">
    <source>
        <dbReference type="SAM" id="Phobius"/>
    </source>
</evidence>
<keyword evidence="1" id="KW-1133">Transmembrane helix</keyword>
<feature type="transmembrane region" description="Helical" evidence="1">
    <location>
        <begin position="70"/>
        <end position="87"/>
    </location>
</feature>
<keyword evidence="1" id="KW-0472">Membrane</keyword>
<feature type="transmembrane region" description="Helical" evidence="1">
    <location>
        <begin position="93"/>
        <end position="115"/>
    </location>
</feature>
<evidence type="ECO:0000313" key="5">
    <source>
        <dbReference type="Proteomes" id="UP000284161"/>
    </source>
</evidence>
<gene>
    <name evidence="3" type="ORF">DWY58_08420</name>
    <name evidence="2" type="ORF">DXC34_14620</name>
</gene>
<proteinExistence type="predicted"/>